<name>A0A927M0W1_9ACTN</name>
<feature type="region of interest" description="Disordered" evidence="1">
    <location>
        <begin position="1"/>
        <end position="34"/>
    </location>
</feature>
<dbReference type="EMBL" id="JADBEB010000001">
    <property type="protein sequence ID" value="MBE1484661.1"/>
    <property type="molecule type" value="Genomic_DNA"/>
</dbReference>
<protein>
    <submittedName>
        <fullName evidence="3">Uncharacterized protein</fullName>
    </submittedName>
</protein>
<dbReference type="RefSeq" id="WP_192764988.1">
    <property type="nucleotide sequence ID" value="NZ_JADBEB010000001.1"/>
</dbReference>
<comment type="caution">
    <text evidence="3">The sequence shown here is derived from an EMBL/GenBank/DDBJ whole genome shotgun (WGS) entry which is preliminary data.</text>
</comment>
<evidence type="ECO:0000256" key="1">
    <source>
        <dbReference type="SAM" id="MobiDB-lite"/>
    </source>
</evidence>
<evidence type="ECO:0000313" key="3">
    <source>
        <dbReference type="EMBL" id="MBE1484661.1"/>
    </source>
</evidence>
<feature type="compositionally biased region" description="Polar residues" evidence="1">
    <location>
        <begin position="1"/>
        <end position="10"/>
    </location>
</feature>
<keyword evidence="2" id="KW-0812">Transmembrane</keyword>
<proteinExistence type="predicted"/>
<evidence type="ECO:0000313" key="4">
    <source>
        <dbReference type="Proteomes" id="UP000649753"/>
    </source>
</evidence>
<reference evidence="3" key="1">
    <citation type="submission" date="2020-10" db="EMBL/GenBank/DDBJ databases">
        <title>Sequencing the genomes of 1000 actinobacteria strains.</title>
        <authorList>
            <person name="Klenk H.-P."/>
        </authorList>
    </citation>
    <scope>NUCLEOTIDE SEQUENCE</scope>
    <source>
        <strain evidence="3">DSM 46832</strain>
    </source>
</reference>
<dbReference type="AlphaFoldDB" id="A0A927M0W1"/>
<gene>
    <name evidence="3" type="ORF">H4W31_000299</name>
</gene>
<accession>A0A927M0W1</accession>
<organism evidence="3 4">
    <name type="scientific">Plantactinospora soyae</name>
    <dbReference type="NCBI Taxonomy" id="1544732"/>
    <lineage>
        <taxon>Bacteria</taxon>
        <taxon>Bacillati</taxon>
        <taxon>Actinomycetota</taxon>
        <taxon>Actinomycetes</taxon>
        <taxon>Micromonosporales</taxon>
        <taxon>Micromonosporaceae</taxon>
        <taxon>Plantactinospora</taxon>
    </lineage>
</organism>
<feature type="compositionally biased region" description="Low complexity" evidence="1">
    <location>
        <begin position="76"/>
        <end position="109"/>
    </location>
</feature>
<keyword evidence="4" id="KW-1185">Reference proteome</keyword>
<evidence type="ECO:0000256" key="2">
    <source>
        <dbReference type="SAM" id="Phobius"/>
    </source>
</evidence>
<keyword evidence="2" id="KW-0472">Membrane</keyword>
<feature type="region of interest" description="Disordered" evidence="1">
    <location>
        <begin position="73"/>
        <end position="109"/>
    </location>
</feature>
<sequence length="225" mass="23312">MTYQPPSSDPTHPVPYTPGPEVEQPISSSGAHAPPVPKTRGLLTWLAGGAAAVVILSIGIGIGANLDNGQTVQPGAAAASTPTAKPATPAPTATTAAPTPTKTTAAPKPTKVTYRPLSERQWKLVAKNPDNYIGKTYIVYGVVSQFDAATGTNAFLANVAGKNLAEDYEYDTNTMLSGDAGKLTNLVEDDEFRATVRVIGSHSYDTQIGGNTTVPLLAIASIKIL</sequence>
<dbReference type="Proteomes" id="UP000649753">
    <property type="component" value="Unassembled WGS sequence"/>
</dbReference>
<keyword evidence="2" id="KW-1133">Transmembrane helix</keyword>
<feature type="transmembrane region" description="Helical" evidence="2">
    <location>
        <begin position="42"/>
        <end position="64"/>
    </location>
</feature>